<dbReference type="Pfam" id="PF00884">
    <property type="entry name" value="Sulfatase"/>
    <property type="match status" value="1"/>
</dbReference>
<evidence type="ECO:0000259" key="5">
    <source>
        <dbReference type="Pfam" id="PF00884"/>
    </source>
</evidence>
<keyword evidence="2" id="KW-0732">Signal</keyword>
<dbReference type="InterPro" id="IPR017850">
    <property type="entry name" value="Alkaline_phosphatase_core_sf"/>
</dbReference>
<dbReference type="Gene3D" id="3.40.720.10">
    <property type="entry name" value="Alkaline Phosphatase, subunit A"/>
    <property type="match status" value="1"/>
</dbReference>
<dbReference type="EMBL" id="CP047593">
    <property type="protein sequence ID" value="QHI68027.1"/>
    <property type="molecule type" value="Genomic_DNA"/>
</dbReference>
<feature type="domain" description="Sulfatase N-terminal" evidence="5">
    <location>
        <begin position="7"/>
        <end position="388"/>
    </location>
</feature>
<dbReference type="PANTHER" id="PTHR43108:SF6">
    <property type="entry name" value="N-SULPHOGLUCOSAMINE SULPHOHYDROLASE"/>
    <property type="match status" value="1"/>
</dbReference>
<dbReference type="PROSITE" id="PS00523">
    <property type="entry name" value="SULFATASE_1"/>
    <property type="match status" value="1"/>
</dbReference>
<evidence type="ECO:0000256" key="2">
    <source>
        <dbReference type="ARBA" id="ARBA00022729"/>
    </source>
</evidence>
<sequence length="525" mass="60427">MLFMKRPNILFIMSDDHASNAISSYGSRFADIAPTPNIDRIGNEGVRLENCYCTNSICTPSRATIITGQYSHTNGVKTLCDFLTTDTPTLPELLQESGYSTALFGKWHVGAHPKGFDQWAVLPGQGFYNDPSFIFPDEESAPEGTIVDEITDDLFSYPNERKEHGGFGVMTRLPGYVTELTTDMSLDWLNDSRDPDKPFFLCCHHKAPHDFFEYHHKYENLFDGIELPEPETLFEDDDTLNEISRKYGSTVSDRCPEVSMLKRLQQENYPNGGPVDFEGLDFKARTRKAYQKYMKDYLRTVRSIDDNVGRLLDWLDESGEAENTIVIYTSDQGMMLGEHDKIDKRWIFNESQQMPFLMRYPAEIKAGQVCHDMVDNVDFAPTLLNYAGLEAPEFMQGRNACSVLEGNAPADWRQSVYYRYWMHMAHHWIPAHYGLRTPDHMLVFFYGMVLDASGCFHPDCQKNTDPGFELYDLKKDPFETTNVYDDPAYLDIREELKQQLQQMKQDVGDTDERYPELASLWEKMS</sequence>
<dbReference type="GO" id="GO:0016740">
    <property type="term" value="F:transferase activity"/>
    <property type="evidence" value="ECO:0007669"/>
    <property type="project" value="UniProtKB-KW"/>
</dbReference>
<reference evidence="6 7" key="1">
    <citation type="submission" date="2020-01" db="EMBL/GenBank/DDBJ databases">
        <title>Ponticoccus aerotolerans gen. nov., sp. nov., an anaerobic bacterium and proposal of Ponticoccusceae fam. nov., Ponticoccusles ord. nov. and Ponticoccuse classis nov. in the phylum Kiritimatiellaeota.</title>
        <authorList>
            <person name="Zhou L.Y."/>
            <person name="Du Z.J."/>
        </authorList>
    </citation>
    <scope>NUCLEOTIDE SEQUENCE [LARGE SCALE GENOMIC DNA]</scope>
    <source>
        <strain evidence="6 7">S-5007</strain>
    </source>
</reference>
<keyword evidence="3 6" id="KW-0378">Hydrolase</keyword>
<evidence type="ECO:0000313" key="6">
    <source>
        <dbReference type="EMBL" id="QHI68027.1"/>
    </source>
</evidence>
<comment type="similarity">
    <text evidence="1">Belongs to the sulfatase family.</text>
</comment>
<protein>
    <submittedName>
        <fullName evidence="6">Sulfatase-like hydrolase/transferase</fullName>
    </submittedName>
</protein>
<accession>A0A6P1M2H1</accession>
<dbReference type="GO" id="GO:0016787">
    <property type="term" value="F:hydrolase activity"/>
    <property type="evidence" value="ECO:0007669"/>
    <property type="project" value="UniProtKB-KW"/>
</dbReference>
<dbReference type="AlphaFoldDB" id="A0A6P1M2H1"/>
<evidence type="ECO:0000256" key="1">
    <source>
        <dbReference type="ARBA" id="ARBA00008779"/>
    </source>
</evidence>
<dbReference type="InterPro" id="IPR000917">
    <property type="entry name" value="Sulfatase_N"/>
</dbReference>
<evidence type="ECO:0000256" key="4">
    <source>
        <dbReference type="ARBA" id="ARBA00023180"/>
    </source>
</evidence>
<proteinExistence type="inferred from homology"/>
<dbReference type="CDD" id="cd16031">
    <property type="entry name" value="G6S_like"/>
    <property type="match status" value="1"/>
</dbReference>
<evidence type="ECO:0000313" key="7">
    <source>
        <dbReference type="Proteomes" id="UP000464954"/>
    </source>
</evidence>
<keyword evidence="6" id="KW-0808">Transferase</keyword>
<dbReference type="Proteomes" id="UP000464954">
    <property type="component" value="Chromosome"/>
</dbReference>
<name>A0A6P1M2H1_9BACT</name>
<evidence type="ECO:0000256" key="3">
    <source>
        <dbReference type="ARBA" id="ARBA00022801"/>
    </source>
</evidence>
<dbReference type="InterPro" id="IPR024607">
    <property type="entry name" value="Sulfatase_CS"/>
</dbReference>
<dbReference type="SUPFAM" id="SSF53649">
    <property type="entry name" value="Alkaline phosphatase-like"/>
    <property type="match status" value="1"/>
</dbReference>
<keyword evidence="4" id="KW-0325">Glycoprotein</keyword>
<gene>
    <name evidence="6" type="ORF">GT409_00695</name>
</gene>
<keyword evidence="7" id="KW-1185">Reference proteome</keyword>
<dbReference type="PANTHER" id="PTHR43108">
    <property type="entry name" value="N-ACETYLGLUCOSAMINE-6-SULFATASE FAMILY MEMBER"/>
    <property type="match status" value="1"/>
</dbReference>
<dbReference type="KEGG" id="taer:GT409_00695"/>
<organism evidence="6 7">
    <name type="scientific">Tichowtungia aerotolerans</name>
    <dbReference type="NCBI Taxonomy" id="2697043"/>
    <lineage>
        <taxon>Bacteria</taxon>
        <taxon>Pseudomonadati</taxon>
        <taxon>Kiritimatiellota</taxon>
        <taxon>Tichowtungiia</taxon>
        <taxon>Tichowtungiales</taxon>
        <taxon>Tichowtungiaceae</taxon>
        <taxon>Tichowtungia</taxon>
    </lineage>
</organism>